<dbReference type="EMBL" id="MNYI01000076">
    <property type="protein sequence ID" value="OIP41558.1"/>
    <property type="molecule type" value="Genomic_DNA"/>
</dbReference>
<organism evidence="3 4">
    <name type="scientific">Candidatus Desantisbacteria bacterium CG2_30_40_21</name>
    <dbReference type="NCBI Taxonomy" id="1817895"/>
    <lineage>
        <taxon>Bacteria</taxon>
        <taxon>Candidatus Desantisiibacteriota</taxon>
    </lineage>
</organism>
<dbReference type="STRING" id="1817895.AUJ95_03050"/>
<name>A0A1J5EE04_9BACT</name>
<evidence type="ECO:0000313" key="4">
    <source>
        <dbReference type="Proteomes" id="UP000183085"/>
    </source>
</evidence>
<sequence>MINKIIIGVFLCLLLFSSQSWASRIAVLELEDISPQVAVDGKDTVRKLLENVLSQDNTVLDRASVDKILTTTTIQAVGEITRQKAYILGKILDVDMLVVGNFIQHDDSVIINASFIDTGRTDLAGMKGKLLDLFLSRYELRCQIKQAKGRDVILNIGNLSGLASDDMLDVFHKGEKAGMLQIAKASQQECTAILVKGKIVRTGDEVRKVPVVWGKNNREIIITSTPAPSQITINDKGIGYTPLLFKNNKNEITIKINKPDYHPYEEMLQFFNPNYSLLNLSLILISLQEKPKEIPVSGSLLITSEPSSAYVYLDGVLKGITPLLVADIAPQRYSLKVAKSGFATKRRKIIVESGQQTKVGFFLRETIAPQKPALPSLELLSIQTNNMVLSGECFLAARYPELFILKLGLPLEGMEIRMAGLGIGLKHRLTKDTSMDIYYNFYDARKKEKVTQQGVSLVTGYPLKSRFFEGDVCLGGGYYSEKGYRGFGGIEIPIVVGVYNLMLEADTVEGWAVGFKEIFKNGAEVVFGAGKDIKGKARYDMTVSYQGGKRRE</sequence>
<evidence type="ECO:0000256" key="1">
    <source>
        <dbReference type="SAM" id="SignalP"/>
    </source>
</evidence>
<evidence type="ECO:0000313" key="3">
    <source>
        <dbReference type="EMBL" id="OIP41558.1"/>
    </source>
</evidence>
<dbReference type="InterPro" id="IPR013229">
    <property type="entry name" value="PEGA"/>
</dbReference>
<reference evidence="3 4" key="1">
    <citation type="journal article" date="2016" name="Environ. Microbiol.">
        <title>Genomic resolution of a cold subsurface aquifer community provides metabolic insights for novel microbes adapted to high CO concentrations.</title>
        <authorList>
            <person name="Probst A.J."/>
            <person name="Castelle C.J."/>
            <person name="Singh A."/>
            <person name="Brown C.T."/>
            <person name="Anantharaman K."/>
            <person name="Sharon I."/>
            <person name="Hug L.A."/>
            <person name="Burstein D."/>
            <person name="Emerson J.B."/>
            <person name="Thomas B.C."/>
            <person name="Banfield J.F."/>
        </authorList>
    </citation>
    <scope>NUCLEOTIDE SEQUENCE [LARGE SCALE GENOMIC DNA]</scope>
    <source>
        <strain evidence="3">CG2_30_40_21</strain>
    </source>
</reference>
<evidence type="ECO:0000259" key="2">
    <source>
        <dbReference type="Pfam" id="PF08308"/>
    </source>
</evidence>
<accession>A0A1J5EE04</accession>
<comment type="caution">
    <text evidence="3">The sequence shown here is derived from an EMBL/GenBank/DDBJ whole genome shotgun (WGS) entry which is preliminary data.</text>
</comment>
<feature type="signal peptide" evidence="1">
    <location>
        <begin position="1"/>
        <end position="22"/>
    </location>
</feature>
<dbReference type="Pfam" id="PF08308">
    <property type="entry name" value="PEGA"/>
    <property type="match status" value="2"/>
</dbReference>
<dbReference type="AlphaFoldDB" id="A0A1J5EE04"/>
<dbReference type="Gene3D" id="3.40.50.10610">
    <property type="entry name" value="ABC-type transport auxiliary lipoprotein component"/>
    <property type="match status" value="1"/>
</dbReference>
<dbReference type="Proteomes" id="UP000183085">
    <property type="component" value="Unassembled WGS sequence"/>
</dbReference>
<feature type="domain" description="PEGA" evidence="2">
    <location>
        <begin position="219"/>
        <end position="271"/>
    </location>
</feature>
<feature type="chain" id="PRO_5012588629" description="PEGA domain-containing protein" evidence="1">
    <location>
        <begin position="23"/>
        <end position="552"/>
    </location>
</feature>
<gene>
    <name evidence="3" type="ORF">AUJ95_03050</name>
</gene>
<dbReference type="PANTHER" id="PTHR36194:SF1">
    <property type="entry name" value="S-LAYER-LIKE PROTEIN"/>
    <property type="match status" value="1"/>
</dbReference>
<feature type="domain" description="PEGA" evidence="2">
    <location>
        <begin position="298"/>
        <end position="364"/>
    </location>
</feature>
<protein>
    <recommendedName>
        <fullName evidence="2">PEGA domain-containing protein</fullName>
    </recommendedName>
</protein>
<dbReference type="PANTHER" id="PTHR36194">
    <property type="entry name" value="S-LAYER-LIKE PROTEIN"/>
    <property type="match status" value="1"/>
</dbReference>
<proteinExistence type="predicted"/>
<keyword evidence="1" id="KW-0732">Signal</keyword>